<evidence type="ECO:0000256" key="3">
    <source>
        <dbReference type="PIRSR" id="PIRSR607837-1"/>
    </source>
</evidence>
<keyword evidence="2 3" id="KW-0479">Metal-binding</keyword>
<dbReference type="AlphaFoldDB" id="Q0EXG8"/>
<evidence type="ECO:0000313" key="5">
    <source>
        <dbReference type="Proteomes" id="UP000005297"/>
    </source>
</evidence>
<dbReference type="EMBL" id="AATS01000014">
    <property type="protein sequence ID" value="EAU53948.1"/>
    <property type="molecule type" value="Genomic_DNA"/>
</dbReference>
<dbReference type="Gene3D" id="1.20.120.450">
    <property type="entry name" value="dinb family like domain"/>
    <property type="match status" value="1"/>
</dbReference>
<dbReference type="Pfam" id="PF05163">
    <property type="entry name" value="DinB"/>
    <property type="match status" value="1"/>
</dbReference>
<evidence type="ECO:0000313" key="4">
    <source>
        <dbReference type="EMBL" id="EAU53948.1"/>
    </source>
</evidence>
<dbReference type="GO" id="GO:0046872">
    <property type="term" value="F:metal ion binding"/>
    <property type="evidence" value="ECO:0007669"/>
    <property type="project" value="UniProtKB-KW"/>
</dbReference>
<comment type="caution">
    <text evidence="4">The sequence shown here is derived from an EMBL/GenBank/DDBJ whole genome shotgun (WGS) entry which is preliminary data.</text>
</comment>
<dbReference type="InterPro" id="IPR034660">
    <property type="entry name" value="DinB/YfiT-like"/>
</dbReference>
<proteinExistence type="inferred from homology"/>
<keyword evidence="5" id="KW-1185">Reference proteome</keyword>
<comment type="similarity">
    <text evidence="1">Belongs to the DinB family.</text>
</comment>
<dbReference type="HOGENOM" id="CLU_101283_2_1_0"/>
<dbReference type="InterPro" id="IPR007837">
    <property type="entry name" value="DinB"/>
</dbReference>
<dbReference type="InParanoid" id="Q0EXG8"/>
<dbReference type="eggNOG" id="COG2318">
    <property type="taxonomic scope" value="Bacteria"/>
</dbReference>
<protein>
    <submittedName>
        <fullName evidence="4">DinB family protein</fullName>
    </submittedName>
</protein>
<evidence type="ECO:0000256" key="1">
    <source>
        <dbReference type="ARBA" id="ARBA00008635"/>
    </source>
</evidence>
<feature type="binding site" evidence="3">
    <location>
        <position position="177"/>
    </location>
    <ligand>
        <name>a divalent metal cation</name>
        <dbReference type="ChEBI" id="CHEBI:60240"/>
    </ligand>
</feature>
<evidence type="ECO:0000256" key="2">
    <source>
        <dbReference type="ARBA" id="ARBA00022723"/>
    </source>
</evidence>
<name>Q0EXG8_9PROT</name>
<accession>Q0EXG8</accession>
<feature type="binding site" evidence="3">
    <location>
        <position position="77"/>
    </location>
    <ligand>
        <name>a divalent metal cation</name>
        <dbReference type="ChEBI" id="CHEBI:60240"/>
    </ligand>
</feature>
<dbReference type="SUPFAM" id="SSF109854">
    <property type="entry name" value="DinB/YfiT-like putative metalloenzymes"/>
    <property type="match status" value="1"/>
</dbReference>
<dbReference type="Proteomes" id="UP000005297">
    <property type="component" value="Unassembled WGS sequence"/>
</dbReference>
<gene>
    <name evidence="4" type="ORF">SPV1_13157</name>
</gene>
<organism evidence="4 5">
    <name type="scientific">Mariprofundus ferrooxydans PV-1</name>
    <dbReference type="NCBI Taxonomy" id="314345"/>
    <lineage>
        <taxon>Bacteria</taxon>
        <taxon>Pseudomonadati</taxon>
        <taxon>Pseudomonadota</taxon>
        <taxon>Candidatius Mariprofundia</taxon>
        <taxon>Mariprofundales</taxon>
        <taxon>Mariprofundaceae</taxon>
        <taxon>Mariprofundus</taxon>
    </lineage>
</organism>
<sequence length="207" mass="23342">MVSPAKTDNCAFAGKVQVLCYTVSGRGEGMVEYLQRMARYNRWMNRKLFAKVAELPAADIAEDRDAFFGSILGTLNHIMVADLIWLHRIATSKACHESLIPLADFPTPSLLRDILFNDFSDLSDARNQLDVLILEFSETWTQEMLAGMIHYRNMAGDTHEHPLGALLQHLFNHQTHHRGQATTLLFQAGIDPGPTDLLVMMMEEENV</sequence>
<dbReference type="PANTHER" id="PTHR37302:SF1">
    <property type="entry name" value="PROTEIN DINB"/>
    <property type="match status" value="1"/>
</dbReference>
<dbReference type="STRING" id="314344.AL013_09850"/>
<reference evidence="4 5" key="1">
    <citation type="submission" date="2006-09" db="EMBL/GenBank/DDBJ databases">
        <authorList>
            <person name="Emerson D."/>
            <person name="Ferriera S."/>
            <person name="Johnson J."/>
            <person name="Kravitz S."/>
            <person name="Halpern A."/>
            <person name="Remington K."/>
            <person name="Beeson K."/>
            <person name="Tran B."/>
            <person name="Rogers Y.-H."/>
            <person name="Friedman R."/>
            <person name="Venter J.C."/>
        </authorList>
    </citation>
    <scope>NUCLEOTIDE SEQUENCE [LARGE SCALE GENOMIC DNA]</scope>
    <source>
        <strain evidence="4 5">PV-1</strain>
    </source>
</reference>
<feature type="binding site" evidence="3">
    <location>
        <position position="173"/>
    </location>
    <ligand>
        <name>a divalent metal cation</name>
        <dbReference type="ChEBI" id="CHEBI:60240"/>
    </ligand>
</feature>
<dbReference type="PANTHER" id="PTHR37302">
    <property type="entry name" value="SLR1116 PROTEIN"/>
    <property type="match status" value="1"/>
</dbReference>